<feature type="compositionally biased region" description="Basic and acidic residues" evidence="1">
    <location>
        <begin position="11"/>
        <end position="22"/>
    </location>
</feature>
<accession>A0A1E3PPZ6</accession>
<evidence type="ECO:0000256" key="1">
    <source>
        <dbReference type="SAM" id="MobiDB-lite"/>
    </source>
</evidence>
<dbReference type="EMBL" id="KV454407">
    <property type="protein sequence ID" value="ODQ66982.1"/>
    <property type="molecule type" value="Genomic_DNA"/>
</dbReference>
<proteinExistence type="predicted"/>
<organism evidence="2 3">
    <name type="scientific">Nadsonia fulvescens var. elongata DSM 6958</name>
    <dbReference type="NCBI Taxonomy" id="857566"/>
    <lineage>
        <taxon>Eukaryota</taxon>
        <taxon>Fungi</taxon>
        <taxon>Dikarya</taxon>
        <taxon>Ascomycota</taxon>
        <taxon>Saccharomycotina</taxon>
        <taxon>Dipodascomycetes</taxon>
        <taxon>Dipodascales</taxon>
        <taxon>Dipodascales incertae sedis</taxon>
        <taxon>Nadsonia</taxon>
    </lineage>
</organism>
<dbReference type="AlphaFoldDB" id="A0A1E3PPZ6"/>
<evidence type="ECO:0000313" key="2">
    <source>
        <dbReference type="EMBL" id="ODQ66982.1"/>
    </source>
</evidence>
<evidence type="ECO:0000313" key="3">
    <source>
        <dbReference type="Proteomes" id="UP000095009"/>
    </source>
</evidence>
<feature type="non-terminal residue" evidence="2">
    <location>
        <position position="211"/>
    </location>
</feature>
<feature type="compositionally biased region" description="Low complexity" evidence="1">
    <location>
        <begin position="181"/>
        <end position="196"/>
    </location>
</feature>
<feature type="region of interest" description="Disordered" evidence="1">
    <location>
        <begin position="155"/>
        <end position="211"/>
    </location>
</feature>
<gene>
    <name evidence="2" type="ORF">NADFUDRAFT_81617</name>
</gene>
<feature type="compositionally biased region" description="Acidic residues" evidence="1">
    <location>
        <begin position="197"/>
        <end position="211"/>
    </location>
</feature>
<protein>
    <submittedName>
        <fullName evidence="2">Uncharacterized protein</fullName>
    </submittedName>
</protein>
<name>A0A1E3PPZ6_9ASCO</name>
<sequence length="211" mass="23354">MAIKLFGRSTDSSKKSSADSDYRISLASPKQTDPGQPALSPGPNTIAMPLRAYKGINESSDASVDSPRLPQELQQLSMLELQNINHYPISRDEYSQKQLQHNNAGIGDIPASNTKPKRFSWSSGKVLNRFNSSPGSHNDSDEEVSLGMRFQPHLMTSHQPKLHQAKSTESFRERLKNKTPFLNNSNSSSSFLSLNGGDDDDYDALENTENI</sequence>
<keyword evidence="3" id="KW-1185">Reference proteome</keyword>
<reference evidence="2 3" key="1">
    <citation type="journal article" date="2016" name="Proc. Natl. Acad. Sci. U.S.A.">
        <title>Comparative genomics of biotechnologically important yeasts.</title>
        <authorList>
            <person name="Riley R."/>
            <person name="Haridas S."/>
            <person name="Wolfe K.H."/>
            <person name="Lopes M.R."/>
            <person name="Hittinger C.T."/>
            <person name="Goeker M."/>
            <person name="Salamov A.A."/>
            <person name="Wisecaver J.H."/>
            <person name="Long T.M."/>
            <person name="Calvey C.H."/>
            <person name="Aerts A.L."/>
            <person name="Barry K.W."/>
            <person name="Choi C."/>
            <person name="Clum A."/>
            <person name="Coughlan A.Y."/>
            <person name="Deshpande S."/>
            <person name="Douglass A.P."/>
            <person name="Hanson S.J."/>
            <person name="Klenk H.-P."/>
            <person name="LaButti K.M."/>
            <person name="Lapidus A."/>
            <person name="Lindquist E.A."/>
            <person name="Lipzen A.M."/>
            <person name="Meier-Kolthoff J.P."/>
            <person name="Ohm R.A."/>
            <person name="Otillar R.P."/>
            <person name="Pangilinan J.L."/>
            <person name="Peng Y."/>
            <person name="Rokas A."/>
            <person name="Rosa C.A."/>
            <person name="Scheuner C."/>
            <person name="Sibirny A.A."/>
            <person name="Slot J.C."/>
            <person name="Stielow J.B."/>
            <person name="Sun H."/>
            <person name="Kurtzman C.P."/>
            <person name="Blackwell M."/>
            <person name="Grigoriev I.V."/>
            <person name="Jeffries T.W."/>
        </authorList>
    </citation>
    <scope>NUCLEOTIDE SEQUENCE [LARGE SCALE GENOMIC DNA]</scope>
    <source>
        <strain evidence="2 3">DSM 6958</strain>
    </source>
</reference>
<dbReference type="Proteomes" id="UP000095009">
    <property type="component" value="Unassembled WGS sequence"/>
</dbReference>
<feature type="region of interest" description="Disordered" evidence="1">
    <location>
        <begin position="1"/>
        <end position="47"/>
    </location>
</feature>